<keyword evidence="1" id="KW-0472">Membrane</keyword>
<dbReference type="EMBL" id="JACHML010000001">
    <property type="protein sequence ID" value="MBB6392328.1"/>
    <property type="molecule type" value="Genomic_DNA"/>
</dbReference>
<feature type="transmembrane region" description="Helical" evidence="1">
    <location>
        <begin position="763"/>
        <end position="783"/>
    </location>
</feature>
<gene>
    <name evidence="3" type="ORF">HD594_002641</name>
</gene>
<evidence type="ECO:0000256" key="1">
    <source>
        <dbReference type="SAM" id="Phobius"/>
    </source>
</evidence>
<dbReference type="RefSeq" id="WP_184751408.1">
    <property type="nucleotide sequence ID" value="NZ_BAAAJR010000011.1"/>
</dbReference>
<comment type="caution">
    <text evidence="3">The sequence shown here is derived from an EMBL/GenBank/DDBJ whole genome shotgun (WGS) entry which is preliminary data.</text>
</comment>
<proteinExistence type="predicted"/>
<feature type="transmembrane region" description="Helical" evidence="1">
    <location>
        <begin position="858"/>
        <end position="880"/>
    </location>
</feature>
<feature type="transmembrane region" description="Helical" evidence="1">
    <location>
        <begin position="374"/>
        <end position="393"/>
    </location>
</feature>
<feature type="transmembrane region" description="Helical" evidence="1">
    <location>
        <begin position="279"/>
        <end position="301"/>
    </location>
</feature>
<dbReference type="Proteomes" id="UP000537775">
    <property type="component" value="Unassembled WGS sequence"/>
</dbReference>
<dbReference type="AlphaFoldDB" id="A0A7X0KVL7"/>
<keyword evidence="1" id="KW-1133">Transmembrane helix</keyword>
<evidence type="ECO:0008006" key="5">
    <source>
        <dbReference type="Google" id="ProtNLM"/>
    </source>
</evidence>
<name>A0A7X0KVL7_9MICO</name>
<evidence type="ECO:0000313" key="4">
    <source>
        <dbReference type="Proteomes" id="UP000537775"/>
    </source>
</evidence>
<protein>
    <recommendedName>
        <fullName evidence="5">FtsX-like permease family protein</fullName>
    </recommendedName>
</protein>
<feature type="transmembrane region" description="Helical" evidence="1">
    <location>
        <begin position="165"/>
        <end position="187"/>
    </location>
</feature>
<accession>A0A7X0KVL7</accession>
<feature type="transmembrane region" description="Helical" evidence="1">
    <location>
        <begin position="817"/>
        <end position="838"/>
    </location>
</feature>
<evidence type="ECO:0000313" key="3">
    <source>
        <dbReference type="EMBL" id="MBB6392328.1"/>
    </source>
</evidence>
<keyword evidence="1" id="KW-0812">Transmembrane</keyword>
<evidence type="ECO:0000256" key="2">
    <source>
        <dbReference type="SAM" id="SignalP"/>
    </source>
</evidence>
<feature type="transmembrane region" description="Helical" evidence="1">
    <location>
        <begin position="244"/>
        <end position="267"/>
    </location>
</feature>
<sequence length="897" mass="89424">MRVIASFARARARAALAPLVALAVVAALATGLAAGVVGAVRAVEAAAVVAAIADAGGDRDRVVVRFDGDDPAAAAMPDAVAGALSALGAGGSLSTGSDAASGRLEYTVDPSRFTVDAAVALIVGLPDLGDEIEDRAGTEVQVSGGLRSTLLGQREGLEARRGPTAVGLAVFGLLAGVVVATVAVEPVRVRAGETRLLRARGARSRMLLGLTGVETVVCAGAGAAIGAVLGTLAVSAATGVVLEAWIGAAAAGVAVVIALASALIAAARGIRRRSARAEATAGVGLAVLATVLTGVALWQFVAAGTPVIEGANGATRMDPVVALAPALTLALAALLAVLAVTPLARVFARLLDRSRGLTPILPVRLVSRRPGRHALTTAVVAFAIGTITLAAAYQGTVSAVGDAPEALRVGADLRVTSLPEDADPAVVTGIEGVDAAMGVRSATARGADERVPVLAVDARELGEVMLDAGGAIDPADLGAALQVPTTGVAIPAGTEELSIDLTVAEPPLETGADGRPWQAAAPLVAVSVVLTAEDGRTAELWVANAEATEVSTESGTWAEYVTETEWTEVLALPDGGPWRVALVGAVNPRWGADADAVVELSTAAGPLDVSGYRLRSDAATVEPAADGLRFRLPAPGVEDPVTPYAVPGDTPSAAPAAITGGLAASLALEVGDVTSLQVPDFSGALDLEIVEVIPVLPGSPSGEGVLVDRAAAALVVGQPLAENEVWVATDDPVSVAEAVATELPGARTEAADHRSAAAAADTAWSFILAAAAAAVLALVVLVLRRTRSRADAREIALLAVLGAGRSGAKRVRVSEDLFALSMGVLGGLAAGAVTAWLVVPPLVRAAYVSVPDGFPIAVQADVLTFAGAVAATVAVFALVVGSVRAPSALSPLVREDE</sequence>
<organism evidence="3 4">
    <name type="scientific">Microbacterium thalassium</name>
    <dbReference type="NCBI Taxonomy" id="362649"/>
    <lineage>
        <taxon>Bacteria</taxon>
        <taxon>Bacillati</taxon>
        <taxon>Actinomycetota</taxon>
        <taxon>Actinomycetes</taxon>
        <taxon>Micrococcales</taxon>
        <taxon>Microbacteriaceae</taxon>
        <taxon>Microbacterium</taxon>
    </lineage>
</organism>
<feature type="transmembrane region" description="Helical" evidence="1">
    <location>
        <begin position="207"/>
        <end position="232"/>
    </location>
</feature>
<feature type="transmembrane region" description="Helical" evidence="1">
    <location>
        <begin position="321"/>
        <end position="348"/>
    </location>
</feature>
<feature type="signal peptide" evidence="2">
    <location>
        <begin position="1"/>
        <end position="23"/>
    </location>
</feature>
<feature type="chain" id="PRO_5039070271" description="FtsX-like permease family protein" evidence="2">
    <location>
        <begin position="24"/>
        <end position="897"/>
    </location>
</feature>
<keyword evidence="4" id="KW-1185">Reference proteome</keyword>
<keyword evidence="2" id="KW-0732">Signal</keyword>
<reference evidence="3 4" key="1">
    <citation type="submission" date="2020-08" db="EMBL/GenBank/DDBJ databases">
        <title>Sequencing the genomes of 1000 actinobacteria strains.</title>
        <authorList>
            <person name="Klenk H.-P."/>
        </authorList>
    </citation>
    <scope>NUCLEOTIDE SEQUENCE [LARGE SCALE GENOMIC DNA]</scope>
    <source>
        <strain evidence="3 4">DSM 12511</strain>
    </source>
</reference>